<accession>A0A8S1NIU3</accession>
<comment type="caution">
    <text evidence="2">The sequence shown here is derived from an EMBL/GenBank/DDBJ whole genome shotgun (WGS) entry which is preliminary data.</text>
</comment>
<dbReference type="EMBL" id="CAJJDN010000055">
    <property type="protein sequence ID" value="CAD8090336.1"/>
    <property type="molecule type" value="Genomic_DNA"/>
</dbReference>
<dbReference type="Proteomes" id="UP000692954">
    <property type="component" value="Unassembled WGS sequence"/>
</dbReference>
<gene>
    <name evidence="2" type="ORF">PSON_ATCC_30995.1.T0550265</name>
</gene>
<name>A0A8S1NIU3_9CILI</name>
<evidence type="ECO:0000313" key="3">
    <source>
        <dbReference type="Proteomes" id="UP000692954"/>
    </source>
</evidence>
<evidence type="ECO:0000256" key="1">
    <source>
        <dbReference type="SAM" id="MobiDB-lite"/>
    </source>
</evidence>
<reference evidence="2" key="1">
    <citation type="submission" date="2021-01" db="EMBL/GenBank/DDBJ databases">
        <authorList>
            <consortium name="Genoscope - CEA"/>
            <person name="William W."/>
        </authorList>
    </citation>
    <scope>NUCLEOTIDE SEQUENCE</scope>
</reference>
<dbReference type="AlphaFoldDB" id="A0A8S1NIU3"/>
<organism evidence="2 3">
    <name type="scientific">Paramecium sonneborni</name>
    <dbReference type="NCBI Taxonomy" id="65129"/>
    <lineage>
        <taxon>Eukaryota</taxon>
        <taxon>Sar</taxon>
        <taxon>Alveolata</taxon>
        <taxon>Ciliophora</taxon>
        <taxon>Intramacronucleata</taxon>
        <taxon>Oligohymenophorea</taxon>
        <taxon>Peniculida</taxon>
        <taxon>Parameciidae</taxon>
        <taxon>Paramecium</taxon>
    </lineage>
</organism>
<evidence type="ECO:0000313" key="2">
    <source>
        <dbReference type="EMBL" id="CAD8090336.1"/>
    </source>
</evidence>
<sequence>MIIIEFGLMENNWKEVELLFKTKIFRGDQYYYQNLFLFYAKSYSFIKCKFQLDIMKTQNLQMNTSGQGTSYFKSTSYKPLQK</sequence>
<feature type="region of interest" description="Disordered" evidence="1">
    <location>
        <begin position="63"/>
        <end position="82"/>
    </location>
</feature>
<proteinExistence type="predicted"/>
<keyword evidence="3" id="KW-1185">Reference proteome</keyword>
<protein>
    <submittedName>
        <fullName evidence="2">Uncharacterized protein</fullName>
    </submittedName>
</protein>